<dbReference type="SUPFAM" id="SSF46785">
    <property type="entry name" value="Winged helix' DNA-binding domain"/>
    <property type="match status" value="1"/>
</dbReference>
<dbReference type="InterPro" id="IPR036388">
    <property type="entry name" value="WH-like_DNA-bd_sf"/>
</dbReference>
<dbReference type="AlphaFoldDB" id="A0A0S4TYN8"/>
<proteinExistence type="predicted"/>
<dbReference type="EMBL" id="LN899819">
    <property type="protein sequence ID" value="CUV14657.1"/>
    <property type="molecule type" value="Genomic_DNA"/>
</dbReference>
<accession>A0A0S4TYN8</accession>
<dbReference type="Gene3D" id="1.10.10.10">
    <property type="entry name" value="Winged helix-like DNA-binding domain superfamily/Winged helix DNA-binding domain"/>
    <property type="match status" value="1"/>
</dbReference>
<gene>
    <name evidence="1" type="ORF">RUN39_v1_920072</name>
</gene>
<dbReference type="PATRIC" id="fig|305.106.peg.5115"/>
<name>A0A0S4TYN8_RALSL</name>
<protein>
    <recommendedName>
        <fullName evidence="2">MarR family transcriptional regulator</fullName>
    </recommendedName>
</protein>
<evidence type="ECO:0008006" key="2">
    <source>
        <dbReference type="Google" id="ProtNLM"/>
    </source>
</evidence>
<dbReference type="InterPro" id="IPR036390">
    <property type="entry name" value="WH_DNA-bd_sf"/>
</dbReference>
<organism evidence="1">
    <name type="scientific">Ralstonia solanacearum</name>
    <name type="common">Pseudomonas solanacearum</name>
    <dbReference type="NCBI Taxonomy" id="305"/>
    <lineage>
        <taxon>Bacteria</taxon>
        <taxon>Pseudomonadati</taxon>
        <taxon>Pseudomonadota</taxon>
        <taxon>Betaproteobacteria</taxon>
        <taxon>Burkholderiales</taxon>
        <taxon>Burkholderiaceae</taxon>
        <taxon>Ralstonia</taxon>
        <taxon>Ralstonia solanacearum species complex</taxon>
    </lineage>
</organism>
<reference evidence="1" key="1">
    <citation type="submission" date="2015-10" db="EMBL/GenBank/DDBJ databases">
        <authorList>
            <person name="Gilbert D.G."/>
        </authorList>
    </citation>
    <scope>NUCLEOTIDE SEQUENCE</scope>
    <source>
        <strain evidence="1">Phyl III-seqv23</strain>
    </source>
</reference>
<sequence length="89" mass="9761">MGRFNPNTKAAAHEHVQRTGIKERLKDVVARLLRDGRKLTREEIAKEGGLKLASVCSVVNALIADGDIQRAGTKRNPETGMQNELVKLA</sequence>
<evidence type="ECO:0000313" key="1">
    <source>
        <dbReference type="EMBL" id="CUV14657.1"/>
    </source>
</evidence>